<keyword evidence="2" id="KW-1185">Reference proteome</keyword>
<name>A0A2S6BVH3_9PEZI</name>
<reference evidence="2" key="1">
    <citation type="journal article" date="2017" name="bioRxiv">
        <title>Conservation of a gene cluster reveals novel cercosporin biosynthetic mechanisms and extends production to the genus Colletotrichum.</title>
        <authorList>
            <person name="de Jonge R."/>
            <person name="Ebert M.K."/>
            <person name="Huitt-Roehl C.R."/>
            <person name="Pal P."/>
            <person name="Suttle J.C."/>
            <person name="Spanner R.E."/>
            <person name="Neubauer J.D."/>
            <person name="Jurick W.M.II."/>
            <person name="Stott K.A."/>
            <person name="Secor G.A."/>
            <person name="Thomma B.P.H.J."/>
            <person name="Van de Peer Y."/>
            <person name="Townsend C.A."/>
            <person name="Bolton M.D."/>
        </authorList>
    </citation>
    <scope>NUCLEOTIDE SEQUENCE [LARGE SCALE GENOMIC DNA]</scope>
    <source>
        <strain evidence="2">CBS538.71</strain>
    </source>
</reference>
<dbReference type="AlphaFoldDB" id="A0A2S6BVH3"/>
<dbReference type="EMBL" id="PNEN01001752">
    <property type="protein sequence ID" value="PPJ51465.1"/>
    <property type="molecule type" value="Genomic_DNA"/>
</dbReference>
<dbReference type="Proteomes" id="UP000237631">
    <property type="component" value="Unassembled WGS sequence"/>
</dbReference>
<proteinExistence type="predicted"/>
<protein>
    <submittedName>
        <fullName evidence="1">Uncharacterized protein</fullName>
    </submittedName>
</protein>
<organism evidence="1 2">
    <name type="scientific">Cercospora berteroae</name>
    <dbReference type="NCBI Taxonomy" id="357750"/>
    <lineage>
        <taxon>Eukaryota</taxon>
        <taxon>Fungi</taxon>
        <taxon>Dikarya</taxon>
        <taxon>Ascomycota</taxon>
        <taxon>Pezizomycotina</taxon>
        <taxon>Dothideomycetes</taxon>
        <taxon>Dothideomycetidae</taxon>
        <taxon>Mycosphaerellales</taxon>
        <taxon>Mycosphaerellaceae</taxon>
        <taxon>Cercospora</taxon>
    </lineage>
</organism>
<accession>A0A2S6BVH3</accession>
<sequence length="354" mass="40649">MLSYIGPRNRVLRHRVKTPIYKTEKIDDPSFEYAFEKREKEERETAALPLISPEQFALLSKQGQATPEHARSCVYHLKNDIQIKPVSQRGSDSEAGHVGGRVPQWLWGQDMNVRDELSLNRIFVERLSYFLVAEGREEFLWKWLIHEWATEKRRVNEPARHLWVAGIMNAQREFFDSIVPPLRTLQRALEDFSGRRLWPMTFAAAVAGQIMVTSNTVPPYDPALFTVVLRANEAGKKRPVLKYTQAAAMLFHPTQPNARFFLNEASEYLKLGINTARDAAQHAFAAYALRAAYIFRLKNNAKDAAWLEAIVITRFPVVSAARQKKLTEVTTDPKLEVLRRQYTGQAPPTFDPWS</sequence>
<gene>
    <name evidence="1" type="ORF">CBER1_09219</name>
</gene>
<dbReference type="OrthoDB" id="5424391at2759"/>
<evidence type="ECO:0000313" key="2">
    <source>
        <dbReference type="Proteomes" id="UP000237631"/>
    </source>
</evidence>
<evidence type="ECO:0000313" key="1">
    <source>
        <dbReference type="EMBL" id="PPJ51465.1"/>
    </source>
</evidence>
<comment type="caution">
    <text evidence="1">The sequence shown here is derived from an EMBL/GenBank/DDBJ whole genome shotgun (WGS) entry which is preliminary data.</text>
</comment>